<name>A0A0A0D3V5_9PROT</name>
<feature type="signal peptide" evidence="1">
    <location>
        <begin position="1"/>
        <end position="20"/>
    </location>
</feature>
<keyword evidence="1" id="KW-0732">Signal</keyword>
<dbReference type="Proteomes" id="UP000029995">
    <property type="component" value="Unassembled WGS sequence"/>
</dbReference>
<gene>
    <name evidence="2" type="ORF">P409_19360</name>
</gene>
<dbReference type="Pfam" id="PF19649">
    <property type="entry name" value="DUF6152"/>
    <property type="match status" value="1"/>
</dbReference>
<dbReference type="InterPro" id="IPR046150">
    <property type="entry name" value="DUF6152"/>
</dbReference>
<accession>A0A0A0D3V5</accession>
<proteinExistence type="predicted"/>
<sequence>MPRCVPIILLAALIPATALAHHGWSTYDANTTLTLSGPIEAASYQNPHGQITLTQDGKTWHVVLSPPSRMDRRGLPREDLAVGTPVTVVGYPSRVVADEMRAERITIGGRTVELR</sequence>
<feature type="chain" id="PRO_5001968332" description="DUF5666 domain-containing protein" evidence="1">
    <location>
        <begin position="21"/>
        <end position="115"/>
    </location>
</feature>
<protein>
    <recommendedName>
        <fullName evidence="4">DUF5666 domain-containing protein</fullName>
    </recommendedName>
</protein>
<dbReference type="EMBL" id="JANX01000262">
    <property type="protein sequence ID" value="KGM32789.1"/>
    <property type="molecule type" value="Genomic_DNA"/>
</dbReference>
<dbReference type="RefSeq" id="WP_034841790.1">
    <property type="nucleotide sequence ID" value="NZ_JANX01000262.1"/>
</dbReference>
<reference evidence="2 3" key="1">
    <citation type="submission" date="2014-01" db="EMBL/GenBank/DDBJ databases">
        <title>Genome sequence determination for a cystic fibrosis isolate, Inquilinus limosus.</title>
        <authorList>
            <person name="Pino M."/>
            <person name="Di Conza J."/>
            <person name="Gutkind G."/>
        </authorList>
    </citation>
    <scope>NUCLEOTIDE SEQUENCE [LARGE SCALE GENOMIC DNA]</scope>
    <source>
        <strain evidence="2 3">MP06</strain>
    </source>
</reference>
<organism evidence="2 3">
    <name type="scientific">Inquilinus limosus MP06</name>
    <dbReference type="NCBI Taxonomy" id="1398085"/>
    <lineage>
        <taxon>Bacteria</taxon>
        <taxon>Pseudomonadati</taxon>
        <taxon>Pseudomonadota</taxon>
        <taxon>Alphaproteobacteria</taxon>
        <taxon>Rhodospirillales</taxon>
        <taxon>Rhodospirillaceae</taxon>
        <taxon>Inquilinus</taxon>
    </lineage>
</organism>
<dbReference type="AlphaFoldDB" id="A0A0A0D3V5"/>
<comment type="caution">
    <text evidence="2">The sequence shown here is derived from an EMBL/GenBank/DDBJ whole genome shotgun (WGS) entry which is preliminary data.</text>
</comment>
<evidence type="ECO:0008006" key="4">
    <source>
        <dbReference type="Google" id="ProtNLM"/>
    </source>
</evidence>
<evidence type="ECO:0000313" key="3">
    <source>
        <dbReference type="Proteomes" id="UP000029995"/>
    </source>
</evidence>
<evidence type="ECO:0000313" key="2">
    <source>
        <dbReference type="EMBL" id="KGM32789.1"/>
    </source>
</evidence>
<evidence type="ECO:0000256" key="1">
    <source>
        <dbReference type="SAM" id="SignalP"/>
    </source>
</evidence>
<dbReference type="OrthoDB" id="512581at2"/>